<feature type="transmembrane region" description="Helical" evidence="2">
    <location>
        <begin position="21"/>
        <end position="45"/>
    </location>
</feature>
<sequence>MSTEESRTEPTLSADENLTDAGVMGAPMIVRGILGVLFGFATVFWPRDAENPMQLSLGVGIVDLLCMVDLGLLALVLVYQALRSPLSVRTAVFGQAIVTVPAIVFLAIADTPAELRAALSIWAILHGLIELWNYRKLVHHPMATDFLISAAVHILLGIILLAGDTLAALDIVGFTGAAALIAGVIFIIGGYSRMSRVRQVRRAESSGETPETPGETAADDV</sequence>
<evidence type="ECO:0000313" key="3">
    <source>
        <dbReference type="EMBL" id="KZE21506.1"/>
    </source>
</evidence>
<evidence type="ECO:0000313" key="6">
    <source>
        <dbReference type="Proteomes" id="UP000216867"/>
    </source>
</evidence>
<dbReference type="EMBL" id="NCWY01000002">
    <property type="protein sequence ID" value="PAK96737.1"/>
    <property type="molecule type" value="Genomic_DNA"/>
</dbReference>
<dbReference type="EMBL" id="LQQR01000013">
    <property type="protein sequence ID" value="KZE21506.1"/>
    <property type="molecule type" value="Genomic_DNA"/>
</dbReference>
<reference evidence="5" key="1">
    <citation type="submission" date="2016-01" db="EMBL/GenBank/DDBJ databases">
        <title>Draft genome of Chromobacterium sp. F49.</title>
        <authorList>
            <person name="Hong K.W."/>
        </authorList>
    </citation>
    <scope>NUCLEOTIDE SEQUENCE [LARGE SCALE GENOMIC DNA]</scope>
    <source>
        <strain evidence="5">M40</strain>
    </source>
</reference>
<name>A0A163AKQ4_9MICO</name>
<evidence type="ECO:0000256" key="1">
    <source>
        <dbReference type="SAM" id="MobiDB-lite"/>
    </source>
</evidence>
<accession>A0A163AKQ4</accession>
<evidence type="ECO:0008006" key="7">
    <source>
        <dbReference type="Google" id="ProtNLM"/>
    </source>
</evidence>
<feature type="transmembrane region" description="Helical" evidence="2">
    <location>
        <begin position="146"/>
        <end position="165"/>
    </location>
</feature>
<dbReference type="Proteomes" id="UP000216867">
    <property type="component" value="Unassembled WGS sequence"/>
</dbReference>
<evidence type="ECO:0000313" key="4">
    <source>
        <dbReference type="EMBL" id="PAK96737.1"/>
    </source>
</evidence>
<feature type="transmembrane region" description="Helical" evidence="2">
    <location>
        <begin position="171"/>
        <end position="192"/>
    </location>
</feature>
<proteinExistence type="predicted"/>
<dbReference type="STRING" id="33889.AVW13_08560"/>
<feature type="region of interest" description="Disordered" evidence="1">
    <location>
        <begin position="202"/>
        <end position="221"/>
    </location>
</feature>
<evidence type="ECO:0000256" key="2">
    <source>
        <dbReference type="SAM" id="Phobius"/>
    </source>
</evidence>
<organism evidence="3 5">
    <name type="scientific">Brevibacterium casei</name>
    <dbReference type="NCBI Taxonomy" id="33889"/>
    <lineage>
        <taxon>Bacteria</taxon>
        <taxon>Bacillati</taxon>
        <taxon>Actinomycetota</taxon>
        <taxon>Actinomycetes</taxon>
        <taxon>Micrococcales</taxon>
        <taxon>Brevibacteriaceae</taxon>
        <taxon>Brevibacterium</taxon>
    </lineage>
</organism>
<feature type="transmembrane region" description="Helical" evidence="2">
    <location>
        <begin position="57"/>
        <end position="79"/>
    </location>
</feature>
<keyword evidence="2" id="KW-0472">Membrane</keyword>
<keyword evidence="2" id="KW-0812">Transmembrane</keyword>
<reference evidence="3" key="2">
    <citation type="submission" date="2016-01" db="EMBL/GenBank/DDBJ databases">
        <authorList>
            <person name="Hong K.W."/>
        </authorList>
    </citation>
    <scope>NUCLEOTIDE SEQUENCE</scope>
    <source>
        <strain evidence="3">M40</strain>
    </source>
</reference>
<protein>
    <recommendedName>
        <fullName evidence="7">DUF308 domain-containing protein</fullName>
    </recommendedName>
</protein>
<feature type="transmembrane region" description="Helical" evidence="2">
    <location>
        <begin position="115"/>
        <end position="134"/>
    </location>
</feature>
<keyword evidence="2" id="KW-1133">Transmembrane helix</keyword>
<comment type="caution">
    <text evidence="3">The sequence shown here is derived from an EMBL/GenBank/DDBJ whole genome shotgun (WGS) entry which is preliminary data.</text>
</comment>
<evidence type="ECO:0000313" key="5">
    <source>
        <dbReference type="Proteomes" id="UP000076612"/>
    </source>
</evidence>
<dbReference type="Proteomes" id="UP000076612">
    <property type="component" value="Unassembled WGS sequence"/>
</dbReference>
<dbReference type="AlphaFoldDB" id="A0A163AKQ4"/>
<feature type="transmembrane region" description="Helical" evidence="2">
    <location>
        <begin position="91"/>
        <end position="109"/>
    </location>
</feature>
<dbReference type="RefSeq" id="WP_009376642.1">
    <property type="nucleotide sequence ID" value="NZ_CBDRLP010000004.1"/>
</dbReference>
<gene>
    <name evidence="3" type="ORF">AVW13_08560</name>
    <name evidence="4" type="ORF">B8X04_02195</name>
</gene>
<reference evidence="4 6" key="3">
    <citation type="submission" date="2017-04" db="EMBL/GenBank/DDBJ databases">
        <title>Kefir bacterial isolates.</title>
        <authorList>
            <person name="Kim Y."/>
            <person name="Blasche S."/>
            <person name="Patil K.R."/>
        </authorList>
    </citation>
    <scope>NUCLEOTIDE SEQUENCE [LARGE SCALE GENOMIC DNA]</scope>
    <source>
        <strain evidence="4 6">OG2</strain>
    </source>
</reference>